<protein>
    <submittedName>
        <fullName evidence="1">Phage small terminase subunit</fullName>
    </submittedName>
</protein>
<dbReference type="Proteomes" id="UP000191116">
    <property type="component" value="Unassembled WGS sequence"/>
</dbReference>
<dbReference type="Pfam" id="PF05944">
    <property type="entry name" value="Phage_term_smal"/>
    <property type="match status" value="1"/>
</dbReference>
<dbReference type="OrthoDB" id="8562788at2"/>
<sequence length="237" mass="27640">MRRSPCSRDREIKHARSTVERAHKTGVLSPESNSLHLQLIALDADLKRLKELDRVQDRITMKRDELLPKYQPYVERYLAEGDVFKNSLFAHVVVWLFDIEAFDQAIKWGLVCIEQDQPTPDNIKRNWPHFIADMILQWCERQAENGQPVEPYCSTIFSKVRHDWRLNEKLTAKWFKFVGLLFIRDMDGKPLPSAIDDVDKLKAAQALLLEAHSYNSNIGVKTLIDKIDMRIRKLADT</sequence>
<evidence type="ECO:0000313" key="2">
    <source>
        <dbReference type="Proteomes" id="UP000191116"/>
    </source>
</evidence>
<evidence type="ECO:0000313" key="1">
    <source>
        <dbReference type="EMBL" id="SJZ94549.1"/>
    </source>
</evidence>
<dbReference type="AlphaFoldDB" id="A0A1T4PSZ5"/>
<dbReference type="RefSeq" id="WP_080173738.1">
    <property type="nucleotide sequence ID" value="NZ_AP024855.1"/>
</dbReference>
<accession>A0A1T4PSZ5</accession>
<name>A0A1T4PSZ5_9GAMM</name>
<dbReference type="EMBL" id="FUWP01000003">
    <property type="protein sequence ID" value="SJZ94549.1"/>
    <property type="molecule type" value="Genomic_DNA"/>
</dbReference>
<organism evidence="1 2">
    <name type="scientific">Photobacterium toruni</name>
    <dbReference type="NCBI Taxonomy" id="1935446"/>
    <lineage>
        <taxon>Bacteria</taxon>
        <taxon>Pseudomonadati</taxon>
        <taxon>Pseudomonadota</taxon>
        <taxon>Gammaproteobacteria</taxon>
        <taxon>Vibrionales</taxon>
        <taxon>Vibrionaceae</taxon>
        <taxon>Photobacterium</taxon>
    </lineage>
</organism>
<proteinExistence type="predicted"/>
<gene>
    <name evidence="1" type="ORF">CZ814_00865</name>
</gene>
<dbReference type="GO" id="GO:0004519">
    <property type="term" value="F:endonuclease activity"/>
    <property type="evidence" value="ECO:0007669"/>
    <property type="project" value="InterPro"/>
</dbReference>
<reference evidence="1 2" key="1">
    <citation type="submission" date="2017-02" db="EMBL/GenBank/DDBJ databases">
        <authorList>
            <person name="Peterson S.W."/>
        </authorList>
    </citation>
    <scope>NUCLEOTIDE SEQUENCE [LARGE SCALE GENOMIC DNA]</scope>
    <source>
        <strain evidence="1 2">CECT 9189</strain>
    </source>
</reference>
<dbReference type="GO" id="GO:0003677">
    <property type="term" value="F:DNA binding"/>
    <property type="evidence" value="ECO:0007669"/>
    <property type="project" value="InterPro"/>
</dbReference>
<dbReference type="InterPro" id="IPR010270">
    <property type="entry name" value="Phage_P2_GpM"/>
</dbReference>